<evidence type="ECO:0000256" key="1">
    <source>
        <dbReference type="ARBA" id="ARBA00006817"/>
    </source>
</evidence>
<protein>
    <submittedName>
        <fullName evidence="3">SRPBCC family protein</fullName>
    </submittedName>
</protein>
<reference evidence="4" key="1">
    <citation type="journal article" date="2022" name="Microbiol. Resour. Announc.">
        <title>Draft Genome Sequence of a Methanogenic Archaeon from West Spitsbergen Permafrost.</title>
        <authorList>
            <person name="Trubitsyn V."/>
            <person name="Rivkina E."/>
            <person name="Shcherbakova V."/>
        </authorList>
    </citation>
    <scope>NUCLEOTIDE SEQUENCE [LARGE SCALE GENOMIC DNA]</scope>
    <source>
        <strain evidence="4">VT</strain>
    </source>
</reference>
<gene>
    <name evidence="3" type="ORF">K8N75_05500</name>
</gene>
<name>A0A8T5UXD8_9EURY</name>
<evidence type="ECO:0000313" key="3">
    <source>
        <dbReference type="EMBL" id="MBZ2165493.1"/>
    </source>
</evidence>
<dbReference type="RefSeq" id="WP_223791117.1">
    <property type="nucleotide sequence ID" value="NZ_JAIOUQ010000005.1"/>
</dbReference>
<dbReference type="Gene3D" id="3.30.530.20">
    <property type="match status" value="1"/>
</dbReference>
<organism evidence="3 4">
    <name type="scientific">Methanobacterium spitsbergense</name>
    <dbReference type="NCBI Taxonomy" id="2874285"/>
    <lineage>
        <taxon>Archaea</taxon>
        <taxon>Methanobacteriati</taxon>
        <taxon>Methanobacteriota</taxon>
        <taxon>Methanomada group</taxon>
        <taxon>Methanobacteria</taxon>
        <taxon>Methanobacteriales</taxon>
        <taxon>Methanobacteriaceae</taxon>
        <taxon>Methanobacterium</taxon>
    </lineage>
</organism>
<evidence type="ECO:0000313" key="4">
    <source>
        <dbReference type="Proteomes" id="UP000825933"/>
    </source>
</evidence>
<evidence type="ECO:0000259" key="2">
    <source>
        <dbReference type="Pfam" id="PF08327"/>
    </source>
</evidence>
<dbReference type="EMBL" id="JAIOUQ010000005">
    <property type="protein sequence ID" value="MBZ2165493.1"/>
    <property type="molecule type" value="Genomic_DNA"/>
</dbReference>
<comment type="similarity">
    <text evidence="1">Belongs to the AHA1 family.</text>
</comment>
<dbReference type="SUPFAM" id="SSF55961">
    <property type="entry name" value="Bet v1-like"/>
    <property type="match status" value="1"/>
</dbReference>
<dbReference type="Pfam" id="PF08327">
    <property type="entry name" value="AHSA1"/>
    <property type="match status" value="1"/>
</dbReference>
<dbReference type="Proteomes" id="UP000825933">
    <property type="component" value="Unassembled WGS sequence"/>
</dbReference>
<dbReference type="InterPro" id="IPR013538">
    <property type="entry name" value="ASHA1/2-like_C"/>
</dbReference>
<comment type="caution">
    <text evidence="3">The sequence shown here is derived from an EMBL/GenBank/DDBJ whole genome shotgun (WGS) entry which is preliminary data.</text>
</comment>
<proteinExistence type="inferred from homology"/>
<dbReference type="AlphaFoldDB" id="A0A8T5UXD8"/>
<dbReference type="CDD" id="cd07826">
    <property type="entry name" value="SRPBCC_CalC_Aha1-like_9"/>
    <property type="match status" value="1"/>
</dbReference>
<accession>A0A8T5UXD8</accession>
<dbReference type="InterPro" id="IPR023393">
    <property type="entry name" value="START-like_dom_sf"/>
</dbReference>
<sequence length="161" mass="18439">MAKVDIKAEPGKLEILIIREFDASRELVFKAFTDPQLYVQWIGPRGMKTDLGRFEQRDGGSWRYIQTDEQGNKSAFHGVNHEIKAPERIIGTFEYEGLPESGHVILQTAKFEELPSDRTKLISQSVFQSVEDRDGMLASGMEMEVNESYERLDDVLKNLKE</sequence>
<keyword evidence="4" id="KW-1185">Reference proteome</keyword>
<feature type="domain" description="Activator of Hsp90 ATPase homologue 1/2-like C-terminal" evidence="2">
    <location>
        <begin position="22"/>
        <end position="156"/>
    </location>
</feature>